<keyword evidence="1" id="KW-0812">Transmembrane</keyword>
<evidence type="ECO:0000313" key="3">
    <source>
        <dbReference type="EMBL" id="QRF69229.1"/>
    </source>
</evidence>
<geneLocation type="plasmid" evidence="3 4">
    <name>p-SCP4</name>
</geneLocation>
<feature type="transmembrane region" description="Helical" evidence="1">
    <location>
        <begin position="53"/>
        <end position="72"/>
    </location>
</feature>
<feature type="transmembrane region" description="Helical" evidence="1">
    <location>
        <begin position="93"/>
        <end position="110"/>
    </location>
</feature>
<keyword evidence="1" id="KW-0472">Membrane</keyword>
<dbReference type="Pfam" id="PF07331">
    <property type="entry name" value="TctB"/>
    <property type="match status" value="1"/>
</dbReference>
<keyword evidence="3" id="KW-0614">Plasmid</keyword>
<evidence type="ECO:0000256" key="1">
    <source>
        <dbReference type="SAM" id="Phobius"/>
    </source>
</evidence>
<dbReference type="Proteomes" id="UP000596387">
    <property type="component" value="Plasmid p-SCP4"/>
</dbReference>
<organism evidence="3 4">
    <name type="scientific">Ponticoccus alexandrii</name>
    <dbReference type="NCBI Taxonomy" id="1943633"/>
    <lineage>
        <taxon>Bacteria</taxon>
        <taxon>Pseudomonadati</taxon>
        <taxon>Pseudomonadota</taxon>
        <taxon>Alphaproteobacteria</taxon>
        <taxon>Rhodobacterales</taxon>
        <taxon>Roseobacteraceae</taxon>
        <taxon>Ponticoccus</taxon>
    </lineage>
</organism>
<feature type="transmembrane region" description="Helical" evidence="1">
    <location>
        <begin position="139"/>
        <end position="158"/>
    </location>
</feature>
<evidence type="ECO:0000259" key="2">
    <source>
        <dbReference type="Pfam" id="PF07331"/>
    </source>
</evidence>
<name>A0ABX7FFJ6_9RHOB</name>
<reference evidence="3 4" key="1">
    <citation type="submission" date="2019-12" db="EMBL/GenBank/DDBJ databases">
        <title>Complete Genome Sequence of a Quorum-Sensing Bacterium,Rhodobacteraceae bacterium C31, Isolated from a marine microalgae symbiotic bacteria.</title>
        <authorList>
            <person name="Zhang Y."/>
        </authorList>
    </citation>
    <scope>NUCLEOTIDE SEQUENCE [LARGE SCALE GENOMIC DNA]</scope>
    <source>
        <strain evidence="3 4">C31</strain>
        <plasmid evidence="3 4">p-SCP4</plasmid>
    </source>
</reference>
<protein>
    <submittedName>
        <fullName evidence="3">Tripartite tricarboxylate transporter TctB family protein</fullName>
    </submittedName>
</protein>
<sequence length="171" mass="18599">MSTSDTTHRRGRQREIVFAALTLLAAILFGLFVIPAGVTQPASVKHLPLSPVFLPYLLTIAVGVFALVHLAEALFAPHIPDEDAQAPDPHPRWPLRLAALTGLLLIYLLLPETLGMLLTAILVTIVLMAMGGERRPQILLGVGIAVPLVVYLFFVHVAQVPMPEGLFEGWF</sequence>
<feature type="domain" description="DUF1468" evidence="2">
    <location>
        <begin position="23"/>
        <end position="163"/>
    </location>
</feature>
<keyword evidence="1" id="KW-1133">Transmembrane helix</keyword>
<dbReference type="InterPro" id="IPR009936">
    <property type="entry name" value="DUF1468"/>
</dbReference>
<gene>
    <name evidence="3" type="ORF">GQA70_23095</name>
</gene>
<feature type="transmembrane region" description="Helical" evidence="1">
    <location>
        <begin position="116"/>
        <end position="132"/>
    </location>
</feature>
<evidence type="ECO:0000313" key="4">
    <source>
        <dbReference type="Proteomes" id="UP000596387"/>
    </source>
</evidence>
<accession>A0ABX7FFJ6</accession>
<proteinExistence type="predicted"/>
<keyword evidence="4" id="KW-1185">Reference proteome</keyword>
<feature type="transmembrane region" description="Helical" evidence="1">
    <location>
        <begin position="16"/>
        <end position="38"/>
    </location>
</feature>
<dbReference type="RefSeq" id="WP_023848968.1">
    <property type="nucleotide sequence ID" value="NZ_CP047170.1"/>
</dbReference>
<dbReference type="EMBL" id="CP047170">
    <property type="protein sequence ID" value="QRF69229.1"/>
    <property type="molecule type" value="Genomic_DNA"/>
</dbReference>